<dbReference type="GO" id="GO:0006465">
    <property type="term" value="P:signal peptide processing"/>
    <property type="evidence" value="ECO:0007669"/>
    <property type="project" value="TreeGrafter"/>
</dbReference>
<dbReference type="Pfam" id="PF06750">
    <property type="entry name" value="A24_N_bact"/>
    <property type="match status" value="1"/>
</dbReference>
<feature type="transmembrane region" description="Helical" evidence="7">
    <location>
        <begin position="97"/>
        <end position="116"/>
    </location>
</feature>
<dbReference type="RefSeq" id="WP_102189586.1">
    <property type="nucleotide sequence ID" value="NZ_PNGT01000002.1"/>
</dbReference>
<dbReference type="InterPro" id="IPR010627">
    <property type="entry name" value="Prepilin_pept_A24_N"/>
</dbReference>
<evidence type="ECO:0000256" key="5">
    <source>
        <dbReference type="ARBA" id="ARBA00022989"/>
    </source>
</evidence>
<dbReference type="GO" id="GO:0004190">
    <property type="term" value="F:aspartic-type endopeptidase activity"/>
    <property type="evidence" value="ECO:0007669"/>
    <property type="project" value="InterPro"/>
</dbReference>
<evidence type="ECO:0000313" key="11">
    <source>
        <dbReference type="Proteomes" id="UP000235670"/>
    </source>
</evidence>
<evidence type="ECO:0000256" key="2">
    <source>
        <dbReference type="ARBA" id="ARBA00005801"/>
    </source>
</evidence>
<feature type="domain" description="Prepilin type IV endopeptidase peptidase" evidence="8">
    <location>
        <begin position="106"/>
        <end position="206"/>
    </location>
</feature>
<feature type="domain" description="Prepilin peptidase A24 N-terminal" evidence="9">
    <location>
        <begin position="13"/>
        <end position="91"/>
    </location>
</feature>
<evidence type="ECO:0000259" key="8">
    <source>
        <dbReference type="Pfam" id="PF01478"/>
    </source>
</evidence>
<dbReference type="Proteomes" id="UP000235670">
    <property type="component" value="Unassembled WGS sequence"/>
</dbReference>
<dbReference type="GO" id="GO:0005886">
    <property type="term" value="C:plasma membrane"/>
    <property type="evidence" value="ECO:0007669"/>
    <property type="project" value="UniProtKB-SubCell"/>
</dbReference>
<comment type="caution">
    <text evidence="10">The sequence shown here is derived from an EMBL/GenBank/DDBJ whole genome shotgun (WGS) entry which is preliminary data.</text>
</comment>
<dbReference type="Gene3D" id="1.20.120.1220">
    <property type="match status" value="1"/>
</dbReference>
<dbReference type="InterPro" id="IPR050882">
    <property type="entry name" value="Prepilin_peptidase/N-MTase"/>
</dbReference>
<evidence type="ECO:0000313" key="10">
    <source>
        <dbReference type="EMBL" id="PMC52905.1"/>
    </source>
</evidence>
<organism evidence="10 11">
    <name type="scientific">Gemella sanguinis</name>
    <dbReference type="NCBI Taxonomy" id="84135"/>
    <lineage>
        <taxon>Bacteria</taxon>
        <taxon>Bacillati</taxon>
        <taxon>Bacillota</taxon>
        <taxon>Bacilli</taxon>
        <taxon>Bacillales</taxon>
        <taxon>Gemellaceae</taxon>
        <taxon>Gemella</taxon>
    </lineage>
</organism>
<comment type="similarity">
    <text evidence="2">Belongs to the peptidase A24 family.</text>
</comment>
<evidence type="ECO:0000259" key="9">
    <source>
        <dbReference type="Pfam" id="PF06750"/>
    </source>
</evidence>
<keyword evidence="5 7" id="KW-1133">Transmembrane helix</keyword>
<evidence type="ECO:0000256" key="6">
    <source>
        <dbReference type="ARBA" id="ARBA00023136"/>
    </source>
</evidence>
<dbReference type="InterPro" id="IPR000045">
    <property type="entry name" value="Prepilin_IV_endopep_pep"/>
</dbReference>
<protein>
    <submittedName>
        <fullName evidence="10">Prepilin peptidase</fullName>
    </submittedName>
</protein>
<dbReference type="Pfam" id="PF01478">
    <property type="entry name" value="Peptidase_A24"/>
    <property type="match status" value="1"/>
</dbReference>
<dbReference type="AlphaFoldDB" id="A0A2N6SG37"/>
<evidence type="ECO:0000256" key="3">
    <source>
        <dbReference type="ARBA" id="ARBA00022475"/>
    </source>
</evidence>
<evidence type="ECO:0000256" key="1">
    <source>
        <dbReference type="ARBA" id="ARBA00004651"/>
    </source>
</evidence>
<feature type="transmembrane region" description="Helical" evidence="7">
    <location>
        <begin position="222"/>
        <end position="240"/>
    </location>
</feature>
<keyword evidence="4 7" id="KW-0812">Transmembrane</keyword>
<comment type="subcellular location">
    <subcellularLocation>
        <location evidence="1">Cell membrane</location>
        <topology evidence="1">Multi-pass membrane protein</topology>
    </subcellularLocation>
</comment>
<keyword evidence="6 7" id="KW-0472">Membrane</keyword>
<dbReference type="EMBL" id="PNGT01000002">
    <property type="protein sequence ID" value="PMC52905.1"/>
    <property type="molecule type" value="Genomic_DNA"/>
</dbReference>
<feature type="transmembrane region" description="Helical" evidence="7">
    <location>
        <begin position="128"/>
        <end position="161"/>
    </location>
</feature>
<dbReference type="PANTHER" id="PTHR30487:SF0">
    <property type="entry name" value="PREPILIN LEADER PEPTIDASE_N-METHYLTRANSFERASE-RELATED"/>
    <property type="match status" value="1"/>
</dbReference>
<evidence type="ECO:0000256" key="4">
    <source>
        <dbReference type="ARBA" id="ARBA00022692"/>
    </source>
</evidence>
<name>A0A2N6SG37_9BACL</name>
<dbReference type="STRING" id="84135.GCA_001052115_00716"/>
<proteinExistence type="inferred from homology"/>
<dbReference type="OrthoDB" id="9789291at2"/>
<dbReference type="PANTHER" id="PTHR30487">
    <property type="entry name" value="TYPE 4 PREPILIN-LIKE PROTEINS LEADER PEPTIDE-PROCESSING ENZYME"/>
    <property type="match status" value="1"/>
</dbReference>
<keyword evidence="3" id="KW-1003">Cell membrane</keyword>
<reference evidence="10 11" key="1">
    <citation type="submission" date="2017-09" db="EMBL/GenBank/DDBJ databases">
        <title>Bacterial strain isolated from the female urinary microbiota.</title>
        <authorList>
            <person name="Thomas-White K."/>
            <person name="Kumar N."/>
            <person name="Forster S."/>
            <person name="Putonti C."/>
            <person name="Lawley T."/>
            <person name="Wolfe A.J."/>
        </authorList>
    </citation>
    <scope>NUCLEOTIDE SEQUENCE [LARGE SCALE GENOMIC DNA]</scope>
    <source>
        <strain evidence="10 11">UMB0186</strain>
    </source>
</reference>
<accession>A0A2N6SG37</accession>
<gene>
    <name evidence="10" type="ORF">CJ218_03155</name>
</gene>
<feature type="transmembrane region" description="Helical" evidence="7">
    <location>
        <begin position="191"/>
        <end position="210"/>
    </location>
</feature>
<sequence>MESYIFKPFILIVSLILSSSIKCLVDTENKLDYLSKRSSCASCKRQLKPFDLIPIFSFLFKRGRCSYCSAKIPFDIFLYEFFTASIIILYFVFEDNFVFVTLLHAYILILLIYISIEDIKYLQILDELFFLLLLLNIILLINNFYFFDIFNFLFLILLFHILYYLSKGGLGYGDIKVYCVLAINLNIFEGIYLLAFTFVYAGFFALSLLILKKVKKGTKIPLVPFITLSYLTIILIREGLLW</sequence>
<feature type="transmembrane region" description="Helical" evidence="7">
    <location>
        <begin position="72"/>
        <end position="91"/>
    </location>
</feature>
<evidence type="ECO:0000256" key="7">
    <source>
        <dbReference type="SAM" id="Phobius"/>
    </source>
</evidence>